<keyword evidence="4 6" id="KW-0175">Coiled coil</keyword>
<dbReference type="GO" id="GO:0031175">
    <property type="term" value="P:neuron projection development"/>
    <property type="evidence" value="ECO:0007669"/>
    <property type="project" value="InterPro"/>
</dbReference>
<evidence type="ECO:0000256" key="5">
    <source>
        <dbReference type="ARBA" id="ARBA00023212"/>
    </source>
</evidence>
<feature type="region of interest" description="Disordered" evidence="7">
    <location>
        <begin position="430"/>
        <end position="471"/>
    </location>
</feature>
<dbReference type="PROSITE" id="PS50021">
    <property type="entry name" value="CH"/>
    <property type="match status" value="1"/>
</dbReference>
<accession>A0A3Q0JD68</accession>
<feature type="compositionally biased region" description="Low complexity" evidence="7">
    <location>
        <begin position="593"/>
        <end position="608"/>
    </location>
</feature>
<feature type="compositionally biased region" description="Polar residues" evidence="7">
    <location>
        <begin position="283"/>
        <end position="312"/>
    </location>
</feature>
<feature type="region of interest" description="Disordered" evidence="7">
    <location>
        <begin position="705"/>
        <end position="733"/>
    </location>
</feature>
<dbReference type="PANTHER" id="PTHR21595">
    <property type="entry name" value="PATRONIN"/>
    <property type="match status" value="1"/>
</dbReference>
<organism evidence="9 10">
    <name type="scientific">Diaphorina citri</name>
    <name type="common">Asian citrus psyllid</name>
    <dbReference type="NCBI Taxonomy" id="121845"/>
    <lineage>
        <taxon>Eukaryota</taxon>
        <taxon>Metazoa</taxon>
        <taxon>Ecdysozoa</taxon>
        <taxon>Arthropoda</taxon>
        <taxon>Hexapoda</taxon>
        <taxon>Insecta</taxon>
        <taxon>Pterygota</taxon>
        <taxon>Neoptera</taxon>
        <taxon>Paraneoptera</taxon>
        <taxon>Hemiptera</taxon>
        <taxon>Sternorrhyncha</taxon>
        <taxon>Psylloidea</taxon>
        <taxon>Psyllidae</taxon>
        <taxon>Diaphorininae</taxon>
        <taxon>Diaphorina</taxon>
    </lineage>
</organism>
<dbReference type="Gene3D" id="3.10.20.360">
    <property type="entry name" value="CKK domain"/>
    <property type="match status" value="1"/>
</dbReference>
<feature type="region of interest" description="Disordered" evidence="7">
    <location>
        <begin position="506"/>
        <end position="546"/>
    </location>
</feature>
<feature type="coiled-coil region" evidence="6">
    <location>
        <begin position="546"/>
        <end position="580"/>
    </location>
</feature>
<sequence>MGADCAHLSVMEAIMSLYAKEVATPERVVAAVERFSPNEESFTLPGDHEAALVLWINQAVTALNLRINQQSNSEGDRRVLKSIKDLHELSDGVGLAALVSFYCPEDLPHSQIVISKVPTVSDCVKNLMLVYNFCVKCLPHPIFHMMPEDVGFMRGRCEIHAGVSVTYAMARNVFHMMPEDVGFMRGRCGIHAGKMWDSCGGKCNVTYAMAKNVFHMMPEDVGFMRGFLYLTVVEQEHGWHIIKVFVSCVAFPPRNKHGVAHKRCFPQPVSGIPDLRSNLDNNSSFSVQPLASSSPSISKRHSNALSETNGDESSFVVHRGKSIPTLSSMFQNNNSTTSTSGDNVPAGKPSNWEDNRGKTYYAGRRSRRNSLSDESQLTVENFGGSQENLHFLGRNPDKQVAIHVASKEPNNTQSPRVIAQENRNSTSVHNVLIEAQSDEPIDTSRYTTSRSNSISQQQYTPSSRGTTRAAADNVSSAGLQNLLYDSPSPPSPSITVEPTKRMSTFATLPGATNNTTTWQQQSTGSSESQMNNRNSEEGGGGGGVDTSQLMNIRLELEEKRRQIENEKRRAEAVMSRQRQKMGKAAFFQAVSKGKGSLNSSPSTSSLKTPDSDPGARESNSKEDTEEPTKSQQVCMWVWVRMNCLIAGGEEDEDLSEGLSKMNITSGSRTYRIPSPTRQHVRNSISHPVSLANLNNSTNTPEKGFYISFDDDVAPKRPKPPLRAKKSPKKDRGLTQVVLDSYLHNIENQSSHLNDNGPPPSKPNVIHTSPPPHSKYGVNLANNSTPASGVNIANNSTPASGALIIDPELVNTDPVTIDEMERKKECILIFRYNSGGKSFTQIHTKHLTVTIDAFTIHNSLWQGKKVNLPNKRDMSLVI</sequence>
<dbReference type="InterPro" id="IPR014797">
    <property type="entry name" value="CKK_CAMSAP"/>
</dbReference>
<dbReference type="GeneID" id="103516486"/>
<dbReference type="InterPro" id="IPR011033">
    <property type="entry name" value="PRC_barrel-like_sf"/>
</dbReference>
<gene>
    <name evidence="10" type="primary">LOC103516486</name>
</gene>
<feature type="domain" description="Calponin-homology (CH)" evidence="8">
    <location>
        <begin position="46"/>
        <end position="174"/>
    </location>
</feature>
<dbReference type="PANTHER" id="PTHR21595:SF0">
    <property type="entry name" value="PATRONIN"/>
    <property type="match status" value="1"/>
</dbReference>
<evidence type="ECO:0000256" key="2">
    <source>
        <dbReference type="ARBA" id="ARBA00022490"/>
    </source>
</evidence>
<dbReference type="Proteomes" id="UP000079169">
    <property type="component" value="Unplaced"/>
</dbReference>
<dbReference type="PaxDb" id="121845-A0A3Q0JD68"/>
<feature type="compositionally biased region" description="Basic and acidic residues" evidence="7">
    <location>
        <begin position="609"/>
        <end position="628"/>
    </location>
</feature>
<dbReference type="GO" id="GO:0005516">
    <property type="term" value="F:calmodulin binding"/>
    <property type="evidence" value="ECO:0007669"/>
    <property type="project" value="InterPro"/>
</dbReference>
<keyword evidence="5" id="KW-0206">Cytoskeleton</keyword>
<reference evidence="10" key="1">
    <citation type="submission" date="2025-08" db="UniProtKB">
        <authorList>
            <consortium name="RefSeq"/>
        </authorList>
    </citation>
    <scope>IDENTIFICATION</scope>
</reference>
<dbReference type="AlphaFoldDB" id="A0A3Q0JD68"/>
<evidence type="ECO:0000313" key="9">
    <source>
        <dbReference type="Proteomes" id="UP000079169"/>
    </source>
</evidence>
<evidence type="ECO:0000256" key="4">
    <source>
        <dbReference type="ARBA" id="ARBA00023054"/>
    </source>
</evidence>
<evidence type="ECO:0000256" key="1">
    <source>
        <dbReference type="ARBA" id="ARBA00004245"/>
    </source>
</evidence>
<dbReference type="Pfam" id="PF08683">
    <property type="entry name" value="CAMSAP_CKK"/>
    <property type="match status" value="1"/>
</dbReference>
<keyword evidence="9" id="KW-1185">Reference proteome</keyword>
<feature type="compositionally biased region" description="Polar residues" evidence="7">
    <location>
        <begin position="444"/>
        <end position="466"/>
    </location>
</feature>
<feature type="compositionally biased region" description="Basic residues" evidence="7">
    <location>
        <begin position="715"/>
        <end position="728"/>
    </location>
</feature>
<evidence type="ECO:0000313" key="10">
    <source>
        <dbReference type="RefSeq" id="XP_026684670.1"/>
    </source>
</evidence>
<keyword evidence="3" id="KW-0493">Microtubule</keyword>
<dbReference type="InterPro" id="IPR032940">
    <property type="entry name" value="CAMSAP"/>
</dbReference>
<dbReference type="Pfam" id="PF11971">
    <property type="entry name" value="CAMSAP_CH"/>
    <property type="match status" value="1"/>
</dbReference>
<dbReference type="GO" id="GO:0051011">
    <property type="term" value="F:microtubule minus-end binding"/>
    <property type="evidence" value="ECO:0007669"/>
    <property type="project" value="TreeGrafter"/>
</dbReference>
<feature type="region of interest" description="Disordered" evidence="7">
    <location>
        <begin position="747"/>
        <end position="772"/>
    </location>
</feature>
<dbReference type="InterPro" id="IPR031372">
    <property type="entry name" value="CAMSAP_CC1"/>
</dbReference>
<evidence type="ECO:0000256" key="7">
    <source>
        <dbReference type="SAM" id="MobiDB-lite"/>
    </source>
</evidence>
<dbReference type="InterPro" id="IPR001715">
    <property type="entry name" value="CH_dom"/>
</dbReference>
<dbReference type="STRING" id="121845.A0A3Q0JD68"/>
<dbReference type="Pfam" id="PF17095">
    <property type="entry name" value="CAMSAP_CC1"/>
    <property type="match status" value="1"/>
</dbReference>
<feature type="compositionally biased region" description="Low complexity" evidence="7">
    <location>
        <begin position="515"/>
        <end position="529"/>
    </location>
</feature>
<name>A0A3Q0JD68_DIACI</name>
<feature type="region of interest" description="Disordered" evidence="7">
    <location>
        <begin position="590"/>
        <end position="631"/>
    </location>
</feature>
<dbReference type="SUPFAM" id="SSF47576">
    <property type="entry name" value="Calponin-homology domain, CH-domain"/>
    <property type="match status" value="1"/>
</dbReference>
<dbReference type="GO" id="GO:0030507">
    <property type="term" value="F:spectrin binding"/>
    <property type="evidence" value="ECO:0007669"/>
    <property type="project" value="InterPro"/>
</dbReference>
<evidence type="ECO:0000256" key="3">
    <source>
        <dbReference type="ARBA" id="ARBA00022701"/>
    </source>
</evidence>
<evidence type="ECO:0000256" key="6">
    <source>
        <dbReference type="SAM" id="Coils"/>
    </source>
</evidence>
<comment type="subcellular location">
    <subcellularLocation>
        <location evidence="1">Cytoplasm</location>
        <location evidence="1">Cytoskeleton</location>
    </subcellularLocation>
</comment>
<dbReference type="RefSeq" id="XP_026684670.1">
    <property type="nucleotide sequence ID" value="XM_026828869.1"/>
</dbReference>
<evidence type="ECO:0000259" key="8">
    <source>
        <dbReference type="PROSITE" id="PS50021"/>
    </source>
</evidence>
<dbReference type="GO" id="GO:0031122">
    <property type="term" value="P:cytoplasmic microtubule organization"/>
    <property type="evidence" value="ECO:0007669"/>
    <property type="project" value="TreeGrafter"/>
</dbReference>
<dbReference type="GO" id="GO:0036449">
    <property type="term" value="C:microtubule minus-end"/>
    <property type="evidence" value="ECO:0007669"/>
    <property type="project" value="TreeGrafter"/>
</dbReference>
<dbReference type="InterPro" id="IPR036872">
    <property type="entry name" value="CH_dom_sf"/>
</dbReference>
<dbReference type="InterPro" id="IPR038209">
    <property type="entry name" value="CKK_dom_sf"/>
</dbReference>
<dbReference type="GO" id="GO:0007026">
    <property type="term" value="P:negative regulation of microtubule depolymerization"/>
    <property type="evidence" value="ECO:0007669"/>
    <property type="project" value="TreeGrafter"/>
</dbReference>
<dbReference type="KEGG" id="dci:103516486"/>
<dbReference type="SUPFAM" id="SSF50346">
    <property type="entry name" value="PRC-barrel domain"/>
    <property type="match status" value="1"/>
</dbReference>
<protein>
    <submittedName>
        <fullName evidence="10">Patronin-like</fullName>
    </submittedName>
</protein>
<proteinExistence type="predicted"/>
<dbReference type="InterPro" id="IPR022613">
    <property type="entry name" value="CH_CAMSAP_2"/>
</dbReference>
<keyword evidence="2" id="KW-0963">Cytoplasm</keyword>
<feature type="region of interest" description="Disordered" evidence="7">
    <location>
        <begin position="283"/>
        <end position="375"/>
    </location>
</feature>